<sequence>MTEVHDERPDGQVATPETLKLRRATRALRLHLDELPIDYHLDISGDRFLAGLAFMSARQRYACADSMIGAGFGGSVIGAIARSLFVDGLQWLWIGELPERRRALLGDLLEERNGLCILLEDTGASCANLARWLMPLPDVADLTGESLSWLDAPAMPVEQELIDEFLARRTENVSVIGDTGEHEELLRRTRTLLDMSGLLGAVMVLAHAGHGNYLGLSSSVTEHGAAGHDLRADHEALFMQVAAAGATAALLGNAAAVPELWPSDVPRQPFLARAVELTADVASAAVPIHRLDTARRPLPQGKKKNSPQRRTALLRPSAVLGTDDLMPDILSIDRVAKAAEGYHRLTRSLMIRPWDYGEPTLHAMLAYGGGHSNLAAVMNTYDQPGAGVIAVFAARMLLEEAARMVWRYSTGAIQEEFEERAKQYFDEFRARQKKTIDTLRGSGVPKADAQRIFARPSNIRIDTPIDEIAKNRKPIPKIGEMLKALGTNFPEPGWLEVAYSLLSQITHSTPIGQLHTVRFRNGIWHGNELSPEMLALTLDVACIGSAHIIGMGARLLSNDAVDAADYHRRLLRQAITVVHSRARMVHGLD</sequence>
<proteinExistence type="predicted"/>
<protein>
    <submittedName>
        <fullName evidence="1">Uncharacterized protein</fullName>
    </submittedName>
</protein>
<name>A0A1G8C632_9PSEU</name>
<accession>A0A1G8C632</accession>
<reference evidence="2" key="1">
    <citation type="submission" date="2016-10" db="EMBL/GenBank/DDBJ databases">
        <authorList>
            <person name="Varghese N."/>
            <person name="Submissions S."/>
        </authorList>
    </citation>
    <scope>NUCLEOTIDE SEQUENCE [LARGE SCALE GENOMIC DNA]</scope>
    <source>
        <strain evidence="2">CGMCC 4.3506</strain>
    </source>
</reference>
<organism evidence="1 2">
    <name type="scientific">Lentzea fradiae</name>
    <dbReference type="NCBI Taxonomy" id="200378"/>
    <lineage>
        <taxon>Bacteria</taxon>
        <taxon>Bacillati</taxon>
        <taxon>Actinomycetota</taxon>
        <taxon>Actinomycetes</taxon>
        <taxon>Pseudonocardiales</taxon>
        <taxon>Pseudonocardiaceae</taxon>
        <taxon>Lentzea</taxon>
    </lineage>
</organism>
<gene>
    <name evidence="1" type="ORF">SAMN05216553_12134</name>
</gene>
<evidence type="ECO:0000313" key="2">
    <source>
        <dbReference type="Proteomes" id="UP000199623"/>
    </source>
</evidence>
<dbReference type="AlphaFoldDB" id="A0A1G8C632"/>
<dbReference type="EMBL" id="FNCC01000021">
    <property type="protein sequence ID" value="SDH40987.1"/>
    <property type="molecule type" value="Genomic_DNA"/>
</dbReference>
<dbReference type="Proteomes" id="UP000199623">
    <property type="component" value="Unassembled WGS sequence"/>
</dbReference>
<keyword evidence="2" id="KW-1185">Reference proteome</keyword>
<evidence type="ECO:0000313" key="1">
    <source>
        <dbReference type="EMBL" id="SDH40987.1"/>
    </source>
</evidence>
<dbReference type="OrthoDB" id="3947787at2"/>
<dbReference type="RefSeq" id="WP_143036166.1">
    <property type="nucleotide sequence ID" value="NZ_FNCC01000021.1"/>
</dbReference>